<keyword evidence="2" id="KW-0489">Methyltransferase</keyword>
<comment type="caution">
    <text evidence="2">The sequence shown here is derived from an EMBL/GenBank/DDBJ whole genome shotgun (WGS) entry which is preliminary data.</text>
</comment>
<protein>
    <submittedName>
        <fullName evidence="2">Class I SAM-dependent methyltransferase</fullName>
    </submittedName>
</protein>
<dbReference type="InterPro" id="IPR013216">
    <property type="entry name" value="Methyltransf_11"/>
</dbReference>
<dbReference type="SUPFAM" id="SSF53335">
    <property type="entry name" value="S-adenosyl-L-methionine-dependent methyltransferases"/>
    <property type="match status" value="1"/>
</dbReference>
<dbReference type="GO" id="GO:0032259">
    <property type="term" value="P:methylation"/>
    <property type="evidence" value="ECO:0007669"/>
    <property type="project" value="UniProtKB-KW"/>
</dbReference>
<sequence>MDDRSALIRDQWNEWSETWYKRYRTGEVIAGLIARPESAFHPATLALIKRALPDLRGKRVCVPSSGNNHAVFAFHLLGARVTSCDISDRQLDNSRAIALQHGWAIDFVQADTMRLDAAADGAYDLVYTSNGVHVWISDLPAMYGSIRRVLKDGGACVMYDEHPFTRPFDYNADRKLRVVRPYDGTGPFGDVPRYTWRVQDIANAMSGAGLRIARIEETYAEDGSFWIDESRDDQTPLSPEELEALGDWRANPLAALPQWLSIYAVK</sequence>
<evidence type="ECO:0000259" key="1">
    <source>
        <dbReference type="Pfam" id="PF08241"/>
    </source>
</evidence>
<dbReference type="Proteomes" id="UP000670947">
    <property type="component" value="Unassembled WGS sequence"/>
</dbReference>
<evidence type="ECO:0000313" key="3">
    <source>
        <dbReference type="Proteomes" id="UP000670947"/>
    </source>
</evidence>
<feature type="domain" description="Methyltransferase type 11" evidence="1">
    <location>
        <begin position="66"/>
        <end position="157"/>
    </location>
</feature>
<gene>
    <name evidence="2" type="ORF">I8J29_03965</name>
</gene>
<dbReference type="GO" id="GO:0008168">
    <property type="term" value="F:methyltransferase activity"/>
    <property type="evidence" value="ECO:0007669"/>
    <property type="project" value="UniProtKB-KW"/>
</dbReference>
<reference evidence="2 3" key="1">
    <citation type="submission" date="2021-03" db="EMBL/GenBank/DDBJ databases">
        <title>Paenibacillus artemisicola MWE-103 whole genome sequence.</title>
        <authorList>
            <person name="Ham Y.J."/>
        </authorList>
    </citation>
    <scope>NUCLEOTIDE SEQUENCE [LARGE SCALE GENOMIC DNA]</scope>
    <source>
        <strain evidence="2 3">MWE-103</strain>
    </source>
</reference>
<organism evidence="2 3">
    <name type="scientific">Paenibacillus artemisiicola</name>
    <dbReference type="NCBI Taxonomy" id="1172618"/>
    <lineage>
        <taxon>Bacteria</taxon>
        <taxon>Bacillati</taxon>
        <taxon>Bacillota</taxon>
        <taxon>Bacilli</taxon>
        <taxon>Bacillales</taxon>
        <taxon>Paenibacillaceae</taxon>
        <taxon>Paenibacillus</taxon>
    </lineage>
</organism>
<dbReference type="Gene3D" id="3.40.50.150">
    <property type="entry name" value="Vaccinia Virus protein VP39"/>
    <property type="match status" value="1"/>
</dbReference>
<dbReference type="InterPro" id="IPR029063">
    <property type="entry name" value="SAM-dependent_MTases_sf"/>
</dbReference>
<dbReference type="EMBL" id="JAGGDJ010000002">
    <property type="protein sequence ID" value="MBO7743336.1"/>
    <property type="molecule type" value="Genomic_DNA"/>
</dbReference>
<dbReference type="RefSeq" id="WP_208846375.1">
    <property type="nucleotide sequence ID" value="NZ_JAGGDJ010000002.1"/>
</dbReference>
<keyword evidence="3" id="KW-1185">Reference proteome</keyword>
<proteinExistence type="predicted"/>
<accession>A0ABS3W573</accession>
<keyword evidence="2" id="KW-0808">Transferase</keyword>
<evidence type="ECO:0000313" key="2">
    <source>
        <dbReference type="EMBL" id="MBO7743336.1"/>
    </source>
</evidence>
<dbReference type="CDD" id="cd02440">
    <property type="entry name" value="AdoMet_MTases"/>
    <property type="match status" value="1"/>
</dbReference>
<name>A0ABS3W573_9BACL</name>
<dbReference type="Pfam" id="PF08241">
    <property type="entry name" value="Methyltransf_11"/>
    <property type="match status" value="1"/>
</dbReference>